<dbReference type="SUPFAM" id="SSF103088">
    <property type="entry name" value="OmpA-like"/>
    <property type="match status" value="1"/>
</dbReference>
<organism evidence="4 5">
    <name type="scientific">Puniceispirillum marinum (strain IMCC1322)</name>
    <dbReference type="NCBI Taxonomy" id="488538"/>
    <lineage>
        <taxon>Bacteria</taxon>
        <taxon>Pseudomonadati</taxon>
        <taxon>Pseudomonadota</taxon>
        <taxon>Alphaproteobacteria</taxon>
        <taxon>Candidatus Puniceispirillales</taxon>
        <taxon>Candidatus Puniceispirillaceae</taxon>
        <taxon>Candidatus Puniceispirillum</taxon>
    </lineage>
</organism>
<dbReference type="AlphaFoldDB" id="D5BPE0"/>
<dbReference type="HOGENOM" id="CLU_016890_2_1_5"/>
<dbReference type="InterPro" id="IPR036737">
    <property type="entry name" value="OmpA-like_sf"/>
</dbReference>
<dbReference type="KEGG" id="apb:SAR116_0179"/>
<dbReference type="RefSeq" id="WP_013045052.1">
    <property type="nucleotide sequence ID" value="NC_014010.1"/>
</dbReference>
<keyword evidence="1 2" id="KW-0472">Membrane</keyword>
<feature type="domain" description="OmpA-like" evidence="3">
    <location>
        <begin position="85"/>
        <end position="249"/>
    </location>
</feature>
<keyword evidence="2" id="KW-0812">Transmembrane</keyword>
<name>D5BPE0_PUNMI</name>
<keyword evidence="5" id="KW-1185">Reference proteome</keyword>
<evidence type="ECO:0000313" key="4">
    <source>
        <dbReference type="EMBL" id="ADE38422.1"/>
    </source>
</evidence>
<dbReference type="EC" id="2.7.1.68" evidence="4"/>
<protein>
    <submittedName>
        <fullName evidence="4">OmpA/MotB domain protein</fullName>
        <ecNumber evidence="4">2.7.1.68</ecNumber>
    </submittedName>
</protein>
<keyword evidence="4" id="KW-0808">Transferase</keyword>
<dbReference type="OrthoDB" id="9782229at2"/>
<dbReference type="GO" id="GO:0016020">
    <property type="term" value="C:membrane"/>
    <property type="evidence" value="ECO:0007669"/>
    <property type="project" value="UniProtKB-UniRule"/>
</dbReference>
<accession>D5BPE0</accession>
<dbReference type="eggNOG" id="COG1360">
    <property type="taxonomic scope" value="Bacteria"/>
</dbReference>
<dbReference type="PROSITE" id="PS51123">
    <property type="entry name" value="OMPA_2"/>
    <property type="match status" value="1"/>
</dbReference>
<gene>
    <name evidence="4" type="ordered locus">SAR116_0179</name>
</gene>
<dbReference type="Pfam" id="PF00691">
    <property type="entry name" value="OmpA"/>
    <property type="match status" value="1"/>
</dbReference>
<dbReference type="Proteomes" id="UP000007460">
    <property type="component" value="Chromosome"/>
</dbReference>
<sequence length="270" mass="30340">MGGARRNRKSRNEADESYFVSMTDIMIGMLFVFILIIMYFSYQLKIQSEAQDDYAQSATDHRTQILDELKDYLEGNGQIKIEIDAEQGILRVPEGVLFDSGVADILEGSNADFFSAKLAAAFAAVIRCSVLNEGLKVFDGSEKCRSKNVNRAFIESIFIEGHTDNSPIRGGLRGNVKINSNLRLSARRATNTYENMIAKKPVLEAFKSPKNEPVFAVSAYGKTRPIDTNSTSSGKANNRRIDIRLLMYIPENSAALFDYRKRLETFYELN</sequence>
<dbReference type="Gene3D" id="3.30.1330.60">
    <property type="entry name" value="OmpA-like domain"/>
    <property type="match status" value="1"/>
</dbReference>
<keyword evidence="2" id="KW-1133">Transmembrane helix</keyword>
<dbReference type="PANTHER" id="PTHR30329:SF20">
    <property type="entry name" value="EXPORTED PROTEIN"/>
    <property type="match status" value="1"/>
</dbReference>
<evidence type="ECO:0000256" key="1">
    <source>
        <dbReference type="PROSITE-ProRule" id="PRU00473"/>
    </source>
</evidence>
<reference evidence="4 5" key="1">
    <citation type="journal article" date="2010" name="J. Bacteriol.">
        <title>Complete genome sequence of "Candidatus Puniceispirillum marinum" IMCC1322, a representative of the SAR116 clade in the Alphaproteobacteria.</title>
        <authorList>
            <person name="Oh H.M."/>
            <person name="Kwon K.K."/>
            <person name="Kang I."/>
            <person name="Kang S.G."/>
            <person name="Lee J.H."/>
            <person name="Kim S.J."/>
            <person name="Cho J.C."/>
        </authorList>
    </citation>
    <scope>NUCLEOTIDE SEQUENCE [LARGE SCALE GENOMIC DNA]</scope>
    <source>
        <strain evidence="4 5">IMCC1322</strain>
    </source>
</reference>
<dbReference type="PANTHER" id="PTHR30329">
    <property type="entry name" value="STATOR ELEMENT OF FLAGELLAR MOTOR COMPLEX"/>
    <property type="match status" value="1"/>
</dbReference>
<proteinExistence type="predicted"/>
<dbReference type="STRING" id="488538.SAR116_0179"/>
<dbReference type="GO" id="GO:0016308">
    <property type="term" value="F:1-phosphatidylinositol-4-phosphate 5-kinase activity"/>
    <property type="evidence" value="ECO:0007669"/>
    <property type="project" value="UniProtKB-EC"/>
</dbReference>
<evidence type="ECO:0000259" key="3">
    <source>
        <dbReference type="PROSITE" id="PS51123"/>
    </source>
</evidence>
<dbReference type="InterPro" id="IPR006665">
    <property type="entry name" value="OmpA-like"/>
</dbReference>
<evidence type="ECO:0000256" key="2">
    <source>
        <dbReference type="SAM" id="Phobius"/>
    </source>
</evidence>
<feature type="transmembrane region" description="Helical" evidence="2">
    <location>
        <begin position="21"/>
        <end position="42"/>
    </location>
</feature>
<evidence type="ECO:0000313" key="5">
    <source>
        <dbReference type="Proteomes" id="UP000007460"/>
    </source>
</evidence>
<dbReference type="EMBL" id="CP001751">
    <property type="protein sequence ID" value="ADE38422.1"/>
    <property type="molecule type" value="Genomic_DNA"/>
</dbReference>
<dbReference type="InterPro" id="IPR050330">
    <property type="entry name" value="Bact_OuterMem_StrucFunc"/>
</dbReference>